<dbReference type="Proteomes" id="UP001225378">
    <property type="component" value="Plasmid unnamed2"/>
</dbReference>
<organism evidence="1 2">
    <name type="scientific">Methylomarinum roseum</name>
    <dbReference type="NCBI Taxonomy" id="3067653"/>
    <lineage>
        <taxon>Bacteria</taxon>
        <taxon>Pseudomonadati</taxon>
        <taxon>Pseudomonadota</taxon>
        <taxon>Gammaproteobacteria</taxon>
        <taxon>Methylococcales</taxon>
        <taxon>Methylococcaceae</taxon>
        <taxon>Methylomarinum</taxon>
    </lineage>
</organism>
<reference evidence="1 2" key="1">
    <citation type="journal article" date="2024" name="Microbiology">
        <title>Methylomarinum rosea sp. nov., a novel halophilic methanotrophic bacterium from the hypersaline Lake Elton.</title>
        <authorList>
            <person name="Suleimanov R.Z."/>
            <person name="Oshkin I.Y."/>
            <person name="Danilova O.V."/>
            <person name="Suzina N.E."/>
            <person name="Dedysh S.N."/>
        </authorList>
    </citation>
    <scope>NUCLEOTIDE SEQUENCE [LARGE SCALE GENOMIC DNA]</scope>
    <source>
        <strain evidence="1 2">Ch1-1</strain>
        <plasmid evidence="2">unnamed2</plasmid>
    </source>
</reference>
<name>A0AAU7P0A8_9GAMM</name>
<dbReference type="EMBL" id="CP157744">
    <property type="protein sequence ID" value="XBS22640.1"/>
    <property type="molecule type" value="Genomic_DNA"/>
</dbReference>
<dbReference type="KEGG" id="mech:Q9L42_020210"/>
<keyword evidence="1" id="KW-0614">Plasmid</keyword>
<gene>
    <name evidence="1" type="ORF">Q9L42_020210</name>
</gene>
<dbReference type="AlphaFoldDB" id="A0AAU7P0A8"/>
<geneLocation type="plasmid" evidence="1 2">
    <name>unnamed2</name>
</geneLocation>
<dbReference type="RefSeq" id="WP_305910483.1">
    <property type="nucleotide sequence ID" value="NZ_CP157744.1"/>
</dbReference>
<evidence type="ECO:0000313" key="2">
    <source>
        <dbReference type="Proteomes" id="UP001225378"/>
    </source>
</evidence>
<protein>
    <submittedName>
        <fullName evidence="1">Uncharacterized protein</fullName>
    </submittedName>
</protein>
<evidence type="ECO:0000313" key="1">
    <source>
        <dbReference type="EMBL" id="XBS22640.1"/>
    </source>
</evidence>
<proteinExistence type="predicted"/>
<keyword evidence="2" id="KW-1185">Reference proteome</keyword>
<accession>A0AAU7P0A8</accession>
<sequence>MESRLSLVDIAESSGSEGLVKEFHPENKKQYKDICWSLAIAGIAFDINGKRIVAKFLDAIHFCGWAKRNCILLKEMAPIIES</sequence>